<name>A0A149RNS9_9PROT</name>
<dbReference type="PRINTS" id="PR00080">
    <property type="entry name" value="SDRFAMILY"/>
</dbReference>
<dbReference type="EMBL" id="LHZF01000163">
    <property type="protein sequence ID" value="KXV15858.1"/>
    <property type="molecule type" value="Genomic_DNA"/>
</dbReference>
<dbReference type="PANTHER" id="PTHR43490">
    <property type="entry name" value="(+)-NEOMENTHOL DEHYDROGENASE"/>
    <property type="match status" value="1"/>
</dbReference>
<dbReference type="InterPro" id="IPR002347">
    <property type="entry name" value="SDR_fam"/>
</dbReference>
<dbReference type="InterPro" id="IPR036291">
    <property type="entry name" value="NAD(P)-bd_dom_sf"/>
</dbReference>
<evidence type="ECO:0000313" key="5">
    <source>
        <dbReference type="EMBL" id="KXV15858.1"/>
    </source>
</evidence>
<keyword evidence="3" id="KW-0560">Oxidoreductase</keyword>
<gene>
    <name evidence="5" type="ORF">AD933_07950</name>
</gene>
<proteinExistence type="inferred from homology"/>
<evidence type="ECO:0000256" key="2">
    <source>
        <dbReference type="ARBA" id="ARBA00022857"/>
    </source>
</evidence>
<dbReference type="AlphaFoldDB" id="A0A149RNS9"/>
<evidence type="ECO:0000256" key="3">
    <source>
        <dbReference type="ARBA" id="ARBA00023002"/>
    </source>
</evidence>
<keyword evidence="2" id="KW-0521">NADP</keyword>
<sequence>MLMTQSQPIALVSGATRGIGLAIAQGLARKGVKVLLGARNLQSGQKIATEISTPNAQVEAVELDTTNQATIDNLAVLISEKYGRLDILVNNAGISLDFYPDLSVREKLSRTLATNVVGTAALTDAMIPLLEKSAHGRIVNVSSVLASFTSRGQTDWIYKDVAMPTYQASKAALNSLTLSYAKRLADKNIKVNAICPGLTATDATNHYGDRTPDQAAKIAITYALLEDDGLTGTFANEDSALSW</sequence>
<comment type="similarity">
    <text evidence="1 4">Belongs to the short-chain dehydrogenases/reductases (SDR) family.</text>
</comment>
<organism evidence="5 6">
    <name type="scientific">Acetobacter malorum</name>
    <dbReference type="NCBI Taxonomy" id="178901"/>
    <lineage>
        <taxon>Bacteria</taxon>
        <taxon>Pseudomonadati</taxon>
        <taxon>Pseudomonadota</taxon>
        <taxon>Alphaproteobacteria</taxon>
        <taxon>Acetobacterales</taxon>
        <taxon>Acetobacteraceae</taxon>
        <taxon>Acetobacter</taxon>
    </lineage>
</organism>
<dbReference type="PRINTS" id="PR00081">
    <property type="entry name" value="GDHRDH"/>
</dbReference>
<protein>
    <submittedName>
        <fullName evidence="5">Short-chain dehydrogenase</fullName>
    </submittedName>
</protein>
<dbReference type="GO" id="GO:0016020">
    <property type="term" value="C:membrane"/>
    <property type="evidence" value="ECO:0007669"/>
    <property type="project" value="TreeGrafter"/>
</dbReference>
<evidence type="ECO:0000313" key="6">
    <source>
        <dbReference type="Proteomes" id="UP000075526"/>
    </source>
</evidence>
<evidence type="ECO:0000256" key="4">
    <source>
        <dbReference type="RuleBase" id="RU000363"/>
    </source>
</evidence>
<reference evidence="5 6" key="1">
    <citation type="submission" date="2015-06" db="EMBL/GenBank/DDBJ databases">
        <title>Improved classification and identification of acetic acid bacteria using matrix-assisted laser desorption/ionization time-of-flight mass spectrometry; Gluconobacter nephelii and Gluconobacter uchimurae are later heterotypic synonyms of Gluconobacter japonicus and Gluconobacter oxydans, respectively.</title>
        <authorList>
            <person name="Li L."/>
            <person name="Cleenwerck I."/>
            <person name="De Vuyst L."/>
            <person name="Vandamme P."/>
        </authorList>
    </citation>
    <scope>NUCLEOTIDE SEQUENCE [LARGE SCALE GENOMIC DNA]</scope>
    <source>
        <strain evidence="5 6">LMG 1552</strain>
    </source>
</reference>
<dbReference type="Pfam" id="PF00106">
    <property type="entry name" value="adh_short"/>
    <property type="match status" value="1"/>
</dbReference>
<dbReference type="GO" id="GO:0016491">
    <property type="term" value="F:oxidoreductase activity"/>
    <property type="evidence" value="ECO:0007669"/>
    <property type="project" value="UniProtKB-KW"/>
</dbReference>
<comment type="caution">
    <text evidence="5">The sequence shown here is derived from an EMBL/GenBank/DDBJ whole genome shotgun (WGS) entry which is preliminary data.</text>
</comment>
<dbReference type="PANTHER" id="PTHR43490:SF99">
    <property type="entry name" value="SHORT-CHAIN DEHYDROGENASE_REDUCTASE"/>
    <property type="match status" value="1"/>
</dbReference>
<dbReference type="PATRIC" id="fig|178901.13.peg.1995"/>
<evidence type="ECO:0000256" key="1">
    <source>
        <dbReference type="ARBA" id="ARBA00006484"/>
    </source>
</evidence>
<accession>A0A149RNS9</accession>
<dbReference type="SUPFAM" id="SSF51735">
    <property type="entry name" value="NAD(P)-binding Rossmann-fold domains"/>
    <property type="match status" value="1"/>
</dbReference>
<dbReference type="Gene3D" id="3.40.50.720">
    <property type="entry name" value="NAD(P)-binding Rossmann-like Domain"/>
    <property type="match status" value="1"/>
</dbReference>
<dbReference type="Proteomes" id="UP000075526">
    <property type="component" value="Unassembled WGS sequence"/>
</dbReference>